<dbReference type="AlphaFoldDB" id="A0A5S6QHB0"/>
<proteinExistence type="inferred from homology"/>
<organism evidence="8 9">
    <name type="scientific">Trichuris muris</name>
    <name type="common">Mouse whipworm</name>
    <dbReference type="NCBI Taxonomy" id="70415"/>
    <lineage>
        <taxon>Eukaryota</taxon>
        <taxon>Metazoa</taxon>
        <taxon>Ecdysozoa</taxon>
        <taxon>Nematoda</taxon>
        <taxon>Enoplea</taxon>
        <taxon>Dorylaimia</taxon>
        <taxon>Trichinellida</taxon>
        <taxon>Trichuridae</taxon>
        <taxon>Trichuris</taxon>
    </lineage>
</organism>
<keyword evidence="5" id="KW-0238">DNA-binding</keyword>
<evidence type="ECO:0000256" key="2">
    <source>
        <dbReference type="ARBA" id="ARBA00005334"/>
    </source>
</evidence>
<dbReference type="PANTHER" id="PTHR12087">
    <property type="entry name" value="ORIGIN RECOGNITION COMPLEX SUBUNIT 4"/>
    <property type="match status" value="1"/>
</dbReference>
<dbReference type="Proteomes" id="UP000046395">
    <property type="component" value="Unassembled WGS sequence"/>
</dbReference>
<evidence type="ECO:0000256" key="5">
    <source>
        <dbReference type="ARBA" id="ARBA00023125"/>
    </source>
</evidence>
<evidence type="ECO:0000256" key="4">
    <source>
        <dbReference type="ARBA" id="ARBA00022705"/>
    </source>
</evidence>
<protein>
    <recommendedName>
        <fullName evidence="3">Origin recognition complex subunit 4</fullName>
    </recommendedName>
</protein>
<evidence type="ECO:0000313" key="8">
    <source>
        <dbReference type="Proteomes" id="UP000046395"/>
    </source>
</evidence>
<keyword evidence="8" id="KW-1185">Reference proteome</keyword>
<evidence type="ECO:0000256" key="6">
    <source>
        <dbReference type="ARBA" id="ARBA00023242"/>
    </source>
</evidence>
<name>A0A5S6QHB0_TRIMR</name>
<dbReference type="InterPro" id="IPR027417">
    <property type="entry name" value="P-loop_NTPase"/>
</dbReference>
<comment type="subcellular location">
    <subcellularLocation>
        <location evidence="1">Nucleus</location>
    </subcellularLocation>
</comment>
<dbReference type="InterPro" id="IPR016527">
    <property type="entry name" value="ORC4"/>
</dbReference>
<evidence type="ECO:0000256" key="1">
    <source>
        <dbReference type="ARBA" id="ARBA00004123"/>
    </source>
</evidence>
<dbReference type="GO" id="GO:0003688">
    <property type="term" value="F:DNA replication origin binding"/>
    <property type="evidence" value="ECO:0007669"/>
    <property type="project" value="TreeGrafter"/>
</dbReference>
<dbReference type="Gene3D" id="3.40.50.300">
    <property type="entry name" value="P-loop containing nucleotide triphosphate hydrolases"/>
    <property type="match status" value="1"/>
</dbReference>
<reference evidence="9" key="1">
    <citation type="submission" date="2019-12" db="UniProtKB">
        <authorList>
            <consortium name="WormBaseParasite"/>
        </authorList>
    </citation>
    <scope>IDENTIFICATION</scope>
</reference>
<accession>A0A5S6QHB0</accession>
<evidence type="ECO:0000313" key="9">
    <source>
        <dbReference type="WBParaSite" id="TMUE_2000006786.1"/>
    </source>
</evidence>
<dbReference type="PANTHER" id="PTHR12087:SF0">
    <property type="entry name" value="ORIGIN RECOGNITION COMPLEX SUBUNIT 4"/>
    <property type="match status" value="1"/>
</dbReference>
<sequence>MGLLEKHNAKNEIAVVVILEEFDVFTTTAYQRLLYSFLDMSQRDAVPVLLFGLSRRLDVLDLLEKRIRSRLSHIQLCPFGELSFEQYCDAIKEYMLITDRSMEARSDVKNWNASILKCMESQEVRSTLSKSFRSSKTIGCLSTFLDIAIRRATSSGGDLAGSLQFAYALMYNSAEVAYLEGLSVLELTVLLALANLEEAHRDDQRVNFKMLQKYLSAFIQKKCRHICQDKEQIKQAFERLRRLELIVCPSRTVDKGYAIAEYQPVVLQVEAQTLRHFLRQAPVPVPIRQWAECVDI</sequence>
<keyword evidence="4" id="KW-0235">DNA replication</keyword>
<comment type="similarity">
    <text evidence="2">Belongs to the ORC4 family.</text>
</comment>
<evidence type="ECO:0000256" key="3">
    <source>
        <dbReference type="ARBA" id="ARBA00019083"/>
    </source>
</evidence>
<dbReference type="GO" id="GO:0006270">
    <property type="term" value="P:DNA replication initiation"/>
    <property type="evidence" value="ECO:0007669"/>
    <property type="project" value="TreeGrafter"/>
</dbReference>
<dbReference type="InterPro" id="IPR032705">
    <property type="entry name" value="ORC4_C"/>
</dbReference>
<feature type="domain" description="Origin recognition complex subunit 4 C-terminal" evidence="7">
    <location>
        <begin position="95"/>
        <end position="277"/>
    </location>
</feature>
<dbReference type="STRING" id="70415.A0A5S6QHB0"/>
<keyword evidence="6" id="KW-0539">Nucleus</keyword>
<dbReference type="GO" id="GO:0005664">
    <property type="term" value="C:nuclear origin of replication recognition complex"/>
    <property type="evidence" value="ECO:0007669"/>
    <property type="project" value="TreeGrafter"/>
</dbReference>
<dbReference type="Pfam" id="PF14629">
    <property type="entry name" value="ORC4_C"/>
    <property type="match status" value="1"/>
</dbReference>
<evidence type="ECO:0000259" key="7">
    <source>
        <dbReference type="Pfam" id="PF14629"/>
    </source>
</evidence>
<dbReference type="WBParaSite" id="TMUE_2000006786.1">
    <property type="protein sequence ID" value="TMUE_2000006786.1"/>
    <property type="gene ID" value="WBGene00286214"/>
</dbReference>